<dbReference type="Proteomes" id="UP001153269">
    <property type="component" value="Unassembled WGS sequence"/>
</dbReference>
<proteinExistence type="predicted"/>
<evidence type="ECO:0000256" key="1">
    <source>
        <dbReference type="SAM" id="MobiDB-lite"/>
    </source>
</evidence>
<keyword evidence="3" id="KW-1185">Reference proteome</keyword>
<name>A0A9N7TKX1_PLEPL</name>
<dbReference type="EMBL" id="CADEAL010000123">
    <property type="protein sequence ID" value="CAB1414777.1"/>
    <property type="molecule type" value="Genomic_DNA"/>
</dbReference>
<comment type="caution">
    <text evidence="2">The sequence shown here is derived from an EMBL/GenBank/DDBJ whole genome shotgun (WGS) entry which is preliminary data.</text>
</comment>
<accession>A0A9N7TKX1</accession>
<reference evidence="2" key="1">
    <citation type="submission" date="2020-03" db="EMBL/GenBank/DDBJ databases">
        <authorList>
            <person name="Weist P."/>
        </authorList>
    </citation>
    <scope>NUCLEOTIDE SEQUENCE</scope>
</reference>
<organism evidence="2 3">
    <name type="scientific">Pleuronectes platessa</name>
    <name type="common">European plaice</name>
    <dbReference type="NCBI Taxonomy" id="8262"/>
    <lineage>
        <taxon>Eukaryota</taxon>
        <taxon>Metazoa</taxon>
        <taxon>Chordata</taxon>
        <taxon>Craniata</taxon>
        <taxon>Vertebrata</taxon>
        <taxon>Euteleostomi</taxon>
        <taxon>Actinopterygii</taxon>
        <taxon>Neopterygii</taxon>
        <taxon>Teleostei</taxon>
        <taxon>Neoteleostei</taxon>
        <taxon>Acanthomorphata</taxon>
        <taxon>Carangaria</taxon>
        <taxon>Pleuronectiformes</taxon>
        <taxon>Pleuronectoidei</taxon>
        <taxon>Pleuronectidae</taxon>
        <taxon>Pleuronectes</taxon>
    </lineage>
</organism>
<feature type="region of interest" description="Disordered" evidence="1">
    <location>
        <begin position="1"/>
        <end position="21"/>
    </location>
</feature>
<evidence type="ECO:0000313" key="3">
    <source>
        <dbReference type="Proteomes" id="UP001153269"/>
    </source>
</evidence>
<sequence>MRPASSPETGFLYSPGASVEQSGPRIRGSVVLVPASTCANLFQLKDAGVLDLGTHRVMPGLSVIVRDQYAVACGIRFIKAVVGDSLTPLANGVRDASALGKERVILLALRLSQ</sequence>
<evidence type="ECO:0000313" key="2">
    <source>
        <dbReference type="EMBL" id="CAB1414777.1"/>
    </source>
</evidence>
<dbReference type="AlphaFoldDB" id="A0A9N7TKX1"/>
<gene>
    <name evidence="2" type="ORF">PLEPLA_LOCUS2489</name>
</gene>
<feature type="non-terminal residue" evidence="2">
    <location>
        <position position="113"/>
    </location>
</feature>
<protein>
    <submittedName>
        <fullName evidence="2">Uncharacterized protein</fullName>
    </submittedName>
</protein>